<keyword evidence="2" id="KW-1185">Reference proteome</keyword>
<reference evidence="1 2" key="1">
    <citation type="submission" date="2015-07" db="EMBL/GenBank/DDBJ databases">
        <title>The genome of Dufourea novaeangliae.</title>
        <authorList>
            <person name="Pan H."/>
            <person name="Kapheim K."/>
        </authorList>
    </citation>
    <scope>NUCLEOTIDE SEQUENCE [LARGE SCALE GENOMIC DNA]</scope>
    <source>
        <strain evidence="1">0120121106</strain>
        <tissue evidence="1">Whole body</tissue>
    </source>
</reference>
<protein>
    <recommendedName>
        <fullName evidence="3">Histone-lysine N-methyltransferase SETMAR</fullName>
    </recommendedName>
</protein>
<sequence>MSFMHDGATPHYTIAVREHLNEYFGDRLIGRGGPVPSPARSPDLNSLNFFFWGHLKTLVYSTPVNSVEELEQRIRFSVGLITNTMPNFRKIHTNLHHRVTLCTEENGGHFEQLLS</sequence>
<evidence type="ECO:0000313" key="2">
    <source>
        <dbReference type="Proteomes" id="UP000076502"/>
    </source>
</evidence>
<name>A0A154PFB0_DUFNO</name>
<dbReference type="PANTHER" id="PTHR47326">
    <property type="entry name" value="TRANSPOSABLE ELEMENT TC3 TRANSPOSASE-LIKE PROTEIN"/>
    <property type="match status" value="1"/>
</dbReference>
<dbReference type="Gene3D" id="3.30.420.10">
    <property type="entry name" value="Ribonuclease H-like superfamily/Ribonuclease H"/>
    <property type="match status" value="1"/>
</dbReference>
<dbReference type="STRING" id="178035.A0A154PFB0"/>
<evidence type="ECO:0000313" key="1">
    <source>
        <dbReference type="EMBL" id="KZC10497.1"/>
    </source>
</evidence>
<proteinExistence type="predicted"/>
<dbReference type="Proteomes" id="UP000076502">
    <property type="component" value="Unassembled WGS sequence"/>
</dbReference>
<organism evidence="1 2">
    <name type="scientific">Dufourea novaeangliae</name>
    <name type="common">Sweat bee</name>
    <dbReference type="NCBI Taxonomy" id="178035"/>
    <lineage>
        <taxon>Eukaryota</taxon>
        <taxon>Metazoa</taxon>
        <taxon>Ecdysozoa</taxon>
        <taxon>Arthropoda</taxon>
        <taxon>Hexapoda</taxon>
        <taxon>Insecta</taxon>
        <taxon>Pterygota</taxon>
        <taxon>Neoptera</taxon>
        <taxon>Endopterygota</taxon>
        <taxon>Hymenoptera</taxon>
        <taxon>Apocrita</taxon>
        <taxon>Aculeata</taxon>
        <taxon>Apoidea</taxon>
        <taxon>Anthophila</taxon>
        <taxon>Halictidae</taxon>
        <taxon>Rophitinae</taxon>
        <taxon>Dufourea</taxon>
    </lineage>
</organism>
<dbReference type="InterPro" id="IPR036397">
    <property type="entry name" value="RNaseH_sf"/>
</dbReference>
<dbReference type="EMBL" id="KQ434891">
    <property type="protein sequence ID" value="KZC10497.1"/>
    <property type="molecule type" value="Genomic_DNA"/>
</dbReference>
<accession>A0A154PFB0</accession>
<dbReference type="OrthoDB" id="7603876at2759"/>
<gene>
    <name evidence="1" type="ORF">WN55_01932</name>
</gene>
<dbReference type="GO" id="GO:0003676">
    <property type="term" value="F:nucleic acid binding"/>
    <property type="evidence" value="ECO:0007669"/>
    <property type="project" value="InterPro"/>
</dbReference>
<dbReference type="PANTHER" id="PTHR47326:SF1">
    <property type="entry name" value="HTH PSQ-TYPE DOMAIN-CONTAINING PROTEIN"/>
    <property type="match status" value="1"/>
</dbReference>
<evidence type="ECO:0008006" key="3">
    <source>
        <dbReference type="Google" id="ProtNLM"/>
    </source>
</evidence>
<dbReference type="AlphaFoldDB" id="A0A154PFB0"/>